<keyword evidence="7" id="KW-0999">Mitochondrion inner membrane</keyword>
<feature type="transmembrane region" description="Helical" evidence="12">
    <location>
        <begin position="30"/>
        <end position="50"/>
    </location>
</feature>
<dbReference type="PhylomeDB" id="A0A060TEN9"/>
<comment type="similarity">
    <text evidence="3">Belongs to the complex I NDUFB3 subunit family.</text>
</comment>
<comment type="subcellular location">
    <subcellularLocation>
        <location evidence="2">Mitochondrion inner membrane</location>
        <topology evidence="2">Single-pass membrane protein</topology>
        <orientation evidence="2">Matrix side</orientation>
    </subcellularLocation>
</comment>
<evidence type="ECO:0000313" key="13">
    <source>
        <dbReference type="EMBL" id="CDP37651.1"/>
    </source>
</evidence>
<evidence type="ECO:0000256" key="8">
    <source>
        <dbReference type="ARBA" id="ARBA00022982"/>
    </source>
</evidence>
<keyword evidence="10" id="KW-0496">Mitochondrion</keyword>
<comment type="function">
    <text evidence="1">Accessory subunit of the mitochondrial membrane respiratory chain NADH dehydrogenase (Complex I), that is believed not to be involved in catalysis. Complex I functions in the transfer of electrons from NADH to the respiratory chain. The immediate electron acceptor for the enzyme is believed to be ubiquinone.</text>
</comment>
<evidence type="ECO:0000256" key="2">
    <source>
        <dbReference type="ARBA" id="ARBA00004298"/>
    </source>
</evidence>
<evidence type="ECO:0000256" key="1">
    <source>
        <dbReference type="ARBA" id="ARBA00003195"/>
    </source>
</evidence>
<dbReference type="GO" id="GO:0005743">
    <property type="term" value="C:mitochondrial inner membrane"/>
    <property type="evidence" value="ECO:0007669"/>
    <property type="project" value="UniProtKB-SubCell"/>
</dbReference>
<dbReference type="GO" id="GO:0022900">
    <property type="term" value="P:electron transport chain"/>
    <property type="evidence" value="ECO:0007669"/>
    <property type="project" value="InterPro"/>
</dbReference>
<keyword evidence="6 12" id="KW-0812">Transmembrane</keyword>
<evidence type="ECO:0000256" key="5">
    <source>
        <dbReference type="ARBA" id="ARBA00022660"/>
    </source>
</evidence>
<reference evidence="13" key="1">
    <citation type="submission" date="2014-02" db="EMBL/GenBank/DDBJ databases">
        <authorList>
            <person name="Genoscope - CEA"/>
        </authorList>
    </citation>
    <scope>NUCLEOTIDE SEQUENCE</scope>
    <source>
        <strain evidence="13">LS3</strain>
    </source>
</reference>
<evidence type="ECO:0000256" key="12">
    <source>
        <dbReference type="SAM" id="Phobius"/>
    </source>
</evidence>
<proteinExistence type="inferred from homology"/>
<organism evidence="13">
    <name type="scientific">Blastobotrys adeninivorans</name>
    <name type="common">Yeast</name>
    <name type="synonym">Arxula adeninivorans</name>
    <dbReference type="NCBI Taxonomy" id="409370"/>
    <lineage>
        <taxon>Eukaryota</taxon>
        <taxon>Fungi</taxon>
        <taxon>Dikarya</taxon>
        <taxon>Ascomycota</taxon>
        <taxon>Saccharomycotina</taxon>
        <taxon>Dipodascomycetes</taxon>
        <taxon>Dipodascales</taxon>
        <taxon>Trichomonascaceae</taxon>
        <taxon>Blastobotrys</taxon>
    </lineage>
</organism>
<keyword evidence="11 12" id="KW-0472">Membrane</keyword>
<dbReference type="EMBL" id="HG937694">
    <property type="protein sequence ID" value="CDP37651.1"/>
    <property type="molecule type" value="Genomic_DNA"/>
</dbReference>
<evidence type="ECO:0000256" key="4">
    <source>
        <dbReference type="ARBA" id="ARBA00022448"/>
    </source>
</evidence>
<evidence type="ECO:0000256" key="10">
    <source>
        <dbReference type="ARBA" id="ARBA00023128"/>
    </source>
</evidence>
<evidence type="ECO:0000256" key="11">
    <source>
        <dbReference type="ARBA" id="ARBA00023136"/>
    </source>
</evidence>
<dbReference type="InterPro" id="IPR012576">
    <property type="entry name" value="NDUFB3"/>
</dbReference>
<keyword evidence="4" id="KW-0813">Transport</keyword>
<accession>A0A060TEN9</accession>
<gene>
    <name evidence="13" type="ORF">GNLVRS02_ARAD1D16302g</name>
</gene>
<name>A0A060TEN9_BLAAD</name>
<protein>
    <submittedName>
        <fullName evidence="13">ARAD1D16302p</fullName>
    </submittedName>
</protein>
<keyword evidence="9 12" id="KW-1133">Transmembrane helix</keyword>
<evidence type="ECO:0000256" key="6">
    <source>
        <dbReference type="ARBA" id="ARBA00022692"/>
    </source>
</evidence>
<reference evidence="13" key="2">
    <citation type="submission" date="2014-06" db="EMBL/GenBank/DDBJ databases">
        <title>The complete genome of Blastobotrys (Arxula) adeninivorans LS3 - a yeast of biotechnological interest.</title>
        <authorList>
            <person name="Kunze G."/>
            <person name="Gaillardin C."/>
            <person name="Czernicka M."/>
            <person name="Durrens P."/>
            <person name="Martin T."/>
            <person name="Boer E."/>
            <person name="Gabaldon T."/>
            <person name="Cruz J."/>
            <person name="Talla E."/>
            <person name="Marck C."/>
            <person name="Goffeau A."/>
            <person name="Barbe V."/>
            <person name="Baret P."/>
            <person name="Baronian K."/>
            <person name="Beier S."/>
            <person name="Bleykasten C."/>
            <person name="Bode R."/>
            <person name="Casaregola S."/>
            <person name="Despons L."/>
            <person name="Fairhead C."/>
            <person name="Giersberg M."/>
            <person name="Gierski P."/>
            <person name="Hahnel U."/>
            <person name="Hartmann A."/>
            <person name="Jankowska D."/>
            <person name="Jubin C."/>
            <person name="Jung P."/>
            <person name="Lafontaine I."/>
            <person name="Leh-Louis V."/>
            <person name="Lemaire M."/>
            <person name="Marcet-Houben M."/>
            <person name="Mascher M."/>
            <person name="Morel G."/>
            <person name="Richard G.-F."/>
            <person name="Riechen J."/>
            <person name="Sacerdot C."/>
            <person name="Sarkar A."/>
            <person name="Savel G."/>
            <person name="Schacherer J."/>
            <person name="Sherman D."/>
            <person name="Straub M.-L."/>
            <person name="Stein N."/>
            <person name="Thierry A."/>
            <person name="Trautwein-Schult A."/>
            <person name="Westhof E."/>
            <person name="Worch S."/>
            <person name="Dujon B."/>
            <person name="Souciet J.-L."/>
            <person name="Wincker P."/>
            <person name="Scholz U."/>
            <person name="Neuveglise N."/>
        </authorList>
    </citation>
    <scope>NUCLEOTIDE SEQUENCE</scope>
    <source>
        <strain evidence="13">LS3</strain>
    </source>
</reference>
<dbReference type="Pfam" id="PF08122">
    <property type="entry name" value="NDUF_B12"/>
    <property type="match status" value="1"/>
</dbReference>
<keyword evidence="5" id="KW-0679">Respiratory chain</keyword>
<evidence type="ECO:0000256" key="7">
    <source>
        <dbReference type="ARBA" id="ARBA00022792"/>
    </source>
</evidence>
<evidence type="ECO:0000256" key="9">
    <source>
        <dbReference type="ARBA" id="ARBA00022989"/>
    </source>
</evidence>
<sequence>MPSPSNDPWARKEAWRYQGPFTRANRFKGSLPGIGIGAGAFILLNVYEYFTASGGDKHH</sequence>
<dbReference type="AlphaFoldDB" id="A0A060TEN9"/>
<keyword evidence="8" id="KW-0249">Electron transport</keyword>
<evidence type="ECO:0000256" key="3">
    <source>
        <dbReference type="ARBA" id="ARBA00005667"/>
    </source>
</evidence>